<proteinExistence type="predicted"/>
<dbReference type="InterPro" id="IPR041586">
    <property type="entry name" value="PsrA_TetR_C"/>
</dbReference>
<dbReference type="PANTHER" id="PTHR30055">
    <property type="entry name" value="HTH-TYPE TRANSCRIPTIONAL REGULATOR RUTR"/>
    <property type="match status" value="1"/>
</dbReference>
<evidence type="ECO:0000313" key="4">
    <source>
        <dbReference type="EMBL" id="MBD3867942.1"/>
    </source>
</evidence>
<dbReference type="PANTHER" id="PTHR30055:SF181">
    <property type="entry name" value="BLR6905 PROTEIN"/>
    <property type="match status" value="1"/>
</dbReference>
<feature type="domain" description="HTH tetR-type" evidence="3">
    <location>
        <begin position="7"/>
        <end position="67"/>
    </location>
</feature>
<feature type="DNA-binding region" description="H-T-H motif" evidence="2">
    <location>
        <begin position="30"/>
        <end position="49"/>
    </location>
</feature>
<evidence type="ECO:0000256" key="1">
    <source>
        <dbReference type="ARBA" id="ARBA00023125"/>
    </source>
</evidence>
<evidence type="ECO:0000256" key="2">
    <source>
        <dbReference type="PROSITE-ProRule" id="PRU00335"/>
    </source>
</evidence>
<dbReference type="PROSITE" id="PS50977">
    <property type="entry name" value="HTH_TETR_2"/>
    <property type="match status" value="1"/>
</dbReference>
<dbReference type="GO" id="GO:0003700">
    <property type="term" value="F:DNA-binding transcription factor activity"/>
    <property type="evidence" value="ECO:0007669"/>
    <property type="project" value="TreeGrafter"/>
</dbReference>
<dbReference type="SUPFAM" id="SSF48498">
    <property type="entry name" value="Tetracyclin repressor-like, C-terminal domain"/>
    <property type="match status" value="1"/>
</dbReference>
<gene>
    <name evidence="4" type="ORF">IFK94_07450</name>
</gene>
<dbReference type="InterPro" id="IPR009057">
    <property type="entry name" value="Homeodomain-like_sf"/>
</dbReference>
<name>A0A8J6XSR2_9BACT</name>
<sequence length="220" mass="23787">MSAPQPSDTKQKIMDTAEKLFATDGYSVTSFRNITSEAGVNLAAINYHFQSKEGLLMAVLHRRIDPMNQQRLEMLDALEAGGAPDVESIVRAMLEPALRMKERFGVHGEHAIRILGKLHGDPAGVPDELFSDLFKEVFERFTAAFSSALPGIPAAERHWRLHFVIGAMAHTLVTSLKLEELTCGLCDASDTDAMVERIVVFATAGLTAPLPASIPGGSGS</sequence>
<reference evidence="4 5" key="1">
    <citation type="submission" date="2020-08" db="EMBL/GenBank/DDBJ databases">
        <title>Acidobacteriota in marine sediments use diverse sulfur dissimilation pathways.</title>
        <authorList>
            <person name="Wasmund K."/>
        </authorList>
    </citation>
    <scope>NUCLEOTIDE SEQUENCE [LARGE SCALE GENOMIC DNA]</scope>
    <source>
        <strain evidence="4">MAG AM4</strain>
    </source>
</reference>
<dbReference type="InterPro" id="IPR036271">
    <property type="entry name" value="Tet_transcr_reg_TetR-rel_C_sf"/>
</dbReference>
<dbReference type="Pfam" id="PF00440">
    <property type="entry name" value="TetR_N"/>
    <property type="match status" value="1"/>
</dbReference>
<dbReference type="Pfam" id="PF17939">
    <property type="entry name" value="TetR_C_30"/>
    <property type="match status" value="1"/>
</dbReference>
<evidence type="ECO:0000313" key="5">
    <source>
        <dbReference type="Proteomes" id="UP000648239"/>
    </source>
</evidence>
<dbReference type="PRINTS" id="PR00455">
    <property type="entry name" value="HTHTETR"/>
</dbReference>
<dbReference type="InterPro" id="IPR001647">
    <property type="entry name" value="HTH_TetR"/>
</dbReference>
<keyword evidence="1 2" id="KW-0238">DNA-binding</keyword>
<dbReference type="Gene3D" id="1.10.357.10">
    <property type="entry name" value="Tetracycline Repressor, domain 2"/>
    <property type="match status" value="1"/>
</dbReference>
<dbReference type="InterPro" id="IPR050109">
    <property type="entry name" value="HTH-type_TetR-like_transc_reg"/>
</dbReference>
<dbReference type="GO" id="GO:0000976">
    <property type="term" value="F:transcription cis-regulatory region binding"/>
    <property type="evidence" value="ECO:0007669"/>
    <property type="project" value="TreeGrafter"/>
</dbReference>
<accession>A0A8J6XSR2</accession>
<evidence type="ECO:0000259" key="3">
    <source>
        <dbReference type="PROSITE" id="PS50977"/>
    </source>
</evidence>
<comment type="caution">
    <text evidence="4">The sequence shown here is derived from an EMBL/GenBank/DDBJ whole genome shotgun (WGS) entry which is preliminary data.</text>
</comment>
<dbReference type="AlphaFoldDB" id="A0A8J6XSR2"/>
<organism evidence="4 5">
    <name type="scientific">Candidatus Polarisedimenticola svalbardensis</name>
    <dbReference type="NCBI Taxonomy" id="2886004"/>
    <lineage>
        <taxon>Bacteria</taxon>
        <taxon>Pseudomonadati</taxon>
        <taxon>Acidobacteriota</taxon>
        <taxon>Candidatus Polarisedimenticolia</taxon>
        <taxon>Candidatus Polarisedimenticolales</taxon>
        <taxon>Candidatus Polarisedimenticolaceae</taxon>
        <taxon>Candidatus Polarisedimenticola</taxon>
    </lineage>
</organism>
<dbReference type="Proteomes" id="UP000648239">
    <property type="component" value="Unassembled WGS sequence"/>
</dbReference>
<dbReference type="EMBL" id="JACXWD010000019">
    <property type="protein sequence ID" value="MBD3867942.1"/>
    <property type="molecule type" value="Genomic_DNA"/>
</dbReference>
<protein>
    <submittedName>
        <fullName evidence="4">TetR/AcrR family transcriptional regulator</fullName>
    </submittedName>
</protein>
<dbReference type="SUPFAM" id="SSF46689">
    <property type="entry name" value="Homeodomain-like"/>
    <property type="match status" value="1"/>
</dbReference>